<evidence type="ECO:0000313" key="3">
    <source>
        <dbReference type="EMBL" id="TCP07460.1"/>
    </source>
</evidence>
<keyword evidence="1" id="KW-0812">Transmembrane</keyword>
<dbReference type="EMBL" id="PSNY01000035">
    <property type="protein sequence ID" value="PPE68283.1"/>
    <property type="molecule type" value="Genomic_DNA"/>
</dbReference>
<evidence type="ECO:0000256" key="1">
    <source>
        <dbReference type="SAM" id="Phobius"/>
    </source>
</evidence>
<dbReference type="AlphaFoldDB" id="A0A2S5SZS3"/>
<feature type="transmembrane region" description="Helical" evidence="1">
    <location>
        <begin position="620"/>
        <end position="647"/>
    </location>
</feature>
<proteinExistence type="predicted"/>
<feature type="transmembrane region" description="Helical" evidence="1">
    <location>
        <begin position="500"/>
        <end position="525"/>
    </location>
</feature>
<dbReference type="Proteomes" id="UP000239406">
    <property type="component" value="Unassembled WGS sequence"/>
</dbReference>
<keyword evidence="1" id="KW-0472">Membrane</keyword>
<dbReference type="Proteomes" id="UP000294772">
    <property type="component" value="Unassembled WGS sequence"/>
</dbReference>
<dbReference type="RefSeq" id="WP_104359068.1">
    <property type="nucleotide sequence ID" value="NZ_CP064338.1"/>
</dbReference>
<feature type="transmembrane region" description="Helical" evidence="1">
    <location>
        <begin position="459"/>
        <end position="480"/>
    </location>
</feature>
<comment type="caution">
    <text evidence="2">The sequence shown here is derived from an EMBL/GenBank/DDBJ whole genome shotgun (WGS) entry which is preliminary data.</text>
</comment>
<feature type="transmembrane region" description="Helical" evidence="1">
    <location>
        <begin position="396"/>
        <end position="416"/>
    </location>
</feature>
<evidence type="ECO:0000313" key="4">
    <source>
        <dbReference type="Proteomes" id="UP000239406"/>
    </source>
</evidence>
<dbReference type="Pfam" id="PF10136">
    <property type="entry name" value="SpecificRecomb"/>
    <property type="match status" value="1"/>
</dbReference>
<reference evidence="3 5" key="2">
    <citation type="submission" date="2019-03" db="EMBL/GenBank/DDBJ databases">
        <title>Genomic Encyclopedia of Type Strains, Phase IV (KMG-IV): sequencing the most valuable type-strain genomes for metagenomic binning, comparative biology and taxonomic classification.</title>
        <authorList>
            <person name="Goeker M."/>
        </authorList>
    </citation>
    <scope>NUCLEOTIDE SEQUENCE [LARGE SCALE GENOMIC DNA]</scope>
    <source>
        <strain evidence="3 5">DSM 15264</strain>
    </source>
</reference>
<evidence type="ECO:0000313" key="5">
    <source>
        <dbReference type="Proteomes" id="UP000294772"/>
    </source>
</evidence>
<dbReference type="OrthoDB" id="5688397at2"/>
<feature type="transmembrane region" description="Helical" evidence="1">
    <location>
        <begin position="567"/>
        <end position="589"/>
    </location>
</feature>
<dbReference type="PIRSF" id="PIRSF015380">
    <property type="entry name" value="Site-sp_rcmb"/>
    <property type="match status" value="1"/>
</dbReference>
<reference evidence="2 4" key="1">
    <citation type="submission" date="2018-02" db="EMBL/GenBank/DDBJ databases">
        <title>Reclassifiation of [Polyangium] brachysporum DSM 7029 as Guopingzhaonella breviflexa gen. nov., sp. nov., a member of the family Comamonadaceae.</title>
        <authorList>
            <person name="Tang B."/>
        </authorList>
    </citation>
    <scope>NUCLEOTIDE SEQUENCE [LARGE SCALE GENOMIC DNA]</scope>
    <source>
        <strain evidence="2 4">DSM 15344</strain>
    </source>
</reference>
<dbReference type="InterPro" id="IPR011385">
    <property type="entry name" value="Site-sp_rcmbase"/>
</dbReference>
<dbReference type="EMBL" id="SLXF01000004">
    <property type="protein sequence ID" value="TCP07460.1"/>
    <property type="molecule type" value="Genomic_DNA"/>
</dbReference>
<organism evidence="2 4">
    <name type="scientific">Caldimonas thermodepolymerans</name>
    <dbReference type="NCBI Taxonomy" id="215580"/>
    <lineage>
        <taxon>Bacteria</taxon>
        <taxon>Pseudomonadati</taxon>
        <taxon>Pseudomonadota</taxon>
        <taxon>Betaproteobacteria</taxon>
        <taxon>Burkholderiales</taxon>
        <taxon>Sphaerotilaceae</taxon>
        <taxon>Caldimonas</taxon>
    </lineage>
</organism>
<feature type="transmembrane region" description="Helical" evidence="1">
    <location>
        <begin position="363"/>
        <end position="384"/>
    </location>
</feature>
<protein>
    <submittedName>
        <fullName evidence="2 3">Recombinase</fullName>
    </submittedName>
</protein>
<accession>A0A2S5SZS3</accession>
<keyword evidence="1" id="KW-1133">Transmembrane helix</keyword>
<gene>
    <name evidence="2" type="ORF">C1702_17880</name>
    <name evidence="3" type="ORF">EV676_10415</name>
</gene>
<keyword evidence="4" id="KW-1185">Reference proteome</keyword>
<evidence type="ECO:0000313" key="2">
    <source>
        <dbReference type="EMBL" id="PPE68283.1"/>
    </source>
</evidence>
<sequence length="687" mass="75925">MRWLRSALVPAAWDLSALLSVLRPRAELAERNLWWVRLAEWLRHAPLRKEGVEAAESTAGTPLPVLRLRHLLNVLDRQPEYRAQVIELLARTLEDMDATLLLADFGFAQRMAFFSELAERIQRKLLPGTAETHDLAEFFQLVFSDAGDRHWLEAIDDATLQRIAALLREAVASSRHPQAAARWRSALLDAMMFCVSQVRATAFSAEIRTRMSEPARSLSSFRQLARAFEDLRTLLEADPPQPARLAPALGHAHALLDACRRDARTVYDHLEEYGVSVDIVFSLQQLQARLTRIRLLLDCLLSREPARAVRELMVQFADTAQGRRSVRALLARNYSLLARKMVERSAETGEHYITRNRAEYLQMVWRAAGGGALTAITVFVKFMLTSLGLSPFFTGFAAGLNYAVSFVAIQLAHFTLATKQPAMTAPAMAAKLHDVASDEAVERFVDEVAHLIRSQVAGILGNVAVVLPCVLLVQLAWQAAFGAPLVGVGKAEYTVASLSLLGWTPLYAAATGVLLFASSIVAGWAENWFVLHRLGSALRWNPRILARLGEARAQRWSAYLQANVSGFAGNISLGFMLGLVPAVAAFFGIHFDVRHVTLASGQLGAALGALGWELVSTPGFWLAVAGIALTGVLNVTVSFVLAFRLALRSRNIRLKDRARVYAAVRRRLRRQPFSFLWPVGTPRPQAA</sequence>
<name>A0A2S5SZS3_9BURK</name>